<organism evidence="2">
    <name type="scientific">Enterococcus casseliflavus</name>
    <name type="common">Enterococcus flavescens</name>
    <dbReference type="NCBI Taxonomy" id="37734"/>
    <lineage>
        <taxon>Bacteria</taxon>
        <taxon>Bacillati</taxon>
        <taxon>Bacillota</taxon>
        <taxon>Bacilli</taxon>
        <taxon>Lactobacillales</taxon>
        <taxon>Enterococcaceae</taxon>
        <taxon>Enterococcus</taxon>
    </lineage>
</organism>
<keyword evidence="1" id="KW-0472">Membrane</keyword>
<reference evidence="2" key="1">
    <citation type="submission" date="2019-11" db="EMBL/GenBank/DDBJ databases">
        <authorList>
            <person name="Feng L."/>
        </authorList>
    </citation>
    <scope>NUCLEOTIDE SEQUENCE</scope>
    <source>
        <strain evidence="2">ECasseliflavusLFYP2</strain>
    </source>
</reference>
<protein>
    <submittedName>
        <fullName evidence="2">Uncharacterized protein</fullName>
    </submittedName>
</protein>
<evidence type="ECO:0000256" key="1">
    <source>
        <dbReference type="SAM" id="Phobius"/>
    </source>
</evidence>
<name>A0A6N3BTH2_ENTCA</name>
<feature type="transmembrane region" description="Helical" evidence="1">
    <location>
        <begin position="36"/>
        <end position="55"/>
    </location>
</feature>
<accession>A0A6N3BTH2</accession>
<sequence>MNRTKANLMKWGFVVSVVGVVMLHQTQVISSQINHLALAVLLGLAGYLLVFKKFYFLSSQIAGHSDQYNQAEVEWGKIAGAVAFFIALINLILVFV</sequence>
<proteinExistence type="predicted"/>
<keyword evidence="1" id="KW-0812">Transmembrane</keyword>
<dbReference type="AlphaFoldDB" id="A0A6N3BTH2"/>
<dbReference type="RefSeq" id="WP_421758047.1">
    <property type="nucleotide sequence ID" value="NZ_CACRTX010000008.1"/>
</dbReference>
<keyword evidence="1" id="KW-1133">Transmembrane helix</keyword>
<feature type="transmembrane region" description="Helical" evidence="1">
    <location>
        <begin position="75"/>
        <end position="95"/>
    </location>
</feature>
<gene>
    <name evidence="2" type="ORF">ECLFYP2_02381</name>
</gene>
<dbReference type="EMBL" id="CACRTX010000008">
    <property type="protein sequence ID" value="VYU07455.1"/>
    <property type="molecule type" value="Genomic_DNA"/>
</dbReference>
<evidence type="ECO:0000313" key="2">
    <source>
        <dbReference type="EMBL" id="VYU07455.1"/>
    </source>
</evidence>